<name>A0A4Z2CN24_SCHJA</name>
<feature type="non-terminal residue" evidence="2">
    <location>
        <position position="1"/>
    </location>
</feature>
<accession>A0A4Z2CN24</accession>
<feature type="region of interest" description="Disordered" evidence="1">
    <location>
        <begin position="48"/>
        <end position="99"/>
    </location>
</feature>
<proteinExistence type="predicted"/>
<keyword evidence="3" id="KW-1185">Reference proteome</keyword>
<dbReference type="OrthoDB" id="6248748at2759"/>
<feature type="region of interest" description="Disordered" evidence="1">
    <location>
        <begin position="143"/>
        <end position="246"/>
    </location>
</feature>
<protein>
    <submittedName>
        <fullName evidence="2">Uncharacterized protein</fullName>
    </submittedName>
</protein>
<feature type="region of interest" description="Disordered" evidence="1">
    <location>
        <begin position="512"/>
        <end position="544"/>
    </location>
</feature>
<evidence type="ECO:0000256" key="1">
    <source>
        <dbReference type="SAM" id="MobiDB-lite"/>
    </source>
</evidence>
<dbReference type="EMBL" id="SKCS01000515">
    <property type="protein sequence ID" value="TNN05611.1"/>
    <property type="molecule type" value="Genomic_DNA"/>
</dbReference>
<feature type="compositionally biased region" description="Low complexity" evidence="1">
    <location>
        <begin position="194"/>
        <end position="209"/>
    </location>
</feature>
<sequence length="561" mass="62276">VLNVDFSFWPYMKTYKKKRAPSALDNGPEANKVKIFLSRFGSGLRSAFHKPHQPNIPDNSRDDNNCCYSPDDQKTNEGVTVSKSNETVNPPHSLSKGNRVSSAIHILDESRGSSPQSSCGNDNLSPFHNSSAFRDELNWKLRSRPGHYLPPRITTVTKSAESSDSFVSNESSSPNQKSLHSPYPPHSTRINTTTPSSSTHESINSTSSSVGTPDLVSLQHKLAVSRPRNRRPPSKTGDRTQNNTDDKFTHFFSPSSSSCTHALPTDNVSFSNLQLGLIKEESEIVHQISDKPHQNASTINHLSTRISTVNTDESIDENSDFSKLDSSLSRINLRDGMKPTYESDSLKRRSNSHCKSDYLSTSFGQNSVTPSKPPRKNIGFERIKLNPFNDSHHLSSLTSYDGIGDQQVRPRSMFIPSGFESHLSSLSHISSKTKHVNNDLTHHSDNNSLKQSSESIPSIVFIPCKGSVDNNNNTINSSIFNIVNNQTTTTHSEAKTHIPVSMTKKPDLIDNETKRNRYSRSPSPQSVSLRPKRTENSQINQPSENRVSRVLDLVKAFEAGI</sequence>
<dbReference type="Proteomes" id="UP000311919">
    <property type="component" value="Unassembled WGS sequence"/>
</dbReference>
<dbReference type="AlphaFoldDB" id="A0A4Z2CN24"/>
<feature type="region of interest" description="Disordered" evidence="1">
    <location>
        <begin position="357"/>
        <end position="378"/>
    </location>
</feature>
<feature type="compositionally biased region" description="Low complexity" evidence="1">
    <location>
        <begin position="159"/>
        <end position="173"/>
    </location>
</feature>
<feature type="compositionally biased region" description="Polar residues" evidence="1">
    <location>
        <begin position="358"/>
        <end position="370"/>
    </location>
</feature>
<comment type="caution">
    <text evidence="2">The sequence shown here is derived from an EMBL/GenBank/DDBJ whole genome shotgun (WGS) entry which is preliminary data.</text>
</comment>
<feature type="compositionally biased region" description="Polar residues" evidence="1">
    <location>
        <begin position="76"/>
        <end position="99"/>
    </location>
</feature>
<gene>
    <name evidence="2" type="ORF">EWB00_009133</name>
</gene>
<organism evidence="2 3">
    <name type="scientific">Schistosoma japonicum</name>
    <name type="common">Blood fluke</name>
    <dbReference type="NCBI Taxonomy" id="6182"/>
    <lineage>
        <taxon>Eukaryota</taxon>
        <taxon>Metazoa</taxon>
        <taxon>Spiralia</taxon>
        <taxon>Lophotrochozoa</taxon>
        <taxon>Platyhelminthes</taxon>
        <taxon>Trematoda</taxon>
        <taxon>Digenea</taxon>
        <taxon>Strigeidida</taxon>
        <taxon>Schistosomatoidea</taxon>
        <taxon>Schistosomatidae</taxon>
        <taxon>Schistosoma</taxon>
    </lineage>
</organism>
<reference evidence="2 3" key="1">
    <citation type="submission" date="2019-03" db="EMBL/GenBank/DDBJ databases">
        <title>An improved genome assembly of the fluke Schistosoma japonicum.</title>
        <authorList>
            <person name="Hu W."/>
            <person name="Luo F."/>
            <person name="Yin M."/>
            <person name="Mo X."/>
            <person name="Sun C."/>
            <person name="Wu Q."/>
            <person name="Zhu B."/>
            <person name="Xiang M."/>
            <person name="Wang J."/>
            <person name="Wang Y."/>
            <person name="Zhang T."/>
            <person name="Xu B."/>
            <person name="Zheng H."/>
            <person name="Feng Z."/>
        </authorList>
    </citation>
    <scope>NUCLEOTIDE SEQUENCE [LARGE SCALE GENOMIC DNA]</scope>
    <source>
        <strain evidence="2">HuSjv2</strain>
        <tissue evidence="2">Worms</tissue>
    </source>
</reference>
<evidence type="ECO:0000313" key="2">
    <source>
        <dbReference type="EMBL" id="TNN05611.1"/>
    </source>
</evidence>
<feature type="compositionally biased region" description="Polar residues" evidence="1">
    <location>
        <begin position="519"/>
        <end position="528"/>
    </location>
</feature>
<evidence type="ECO:0000313" key="3">
    <source>
        <dbReference type="Proteomes" id="UP000311919"/>
    </source>
</evidence>